<feature type="repeat" description="PPR" evidence="2">
    <location>
        <begin position="447"/>
        <end position="481"/>
    </location>
</feature>
<dbReference type="NCBIfam" id="TIGR00756">
    <property type="entry name" value="PPR"/>
    <property type="match status" value="13"/>
</dbReference>
<dbReference type="Pfam" id="PF12854">
    <property type="entry name" value="PPR_1"/>
    <property type="match status" value="1"/>
</dbReference>
<feature type="repeat" description="PPR" evidence="2">
    <location>
        <begin position="412"/>
        <end position="446"/>
    </location>
</feature>
<feature type="repeat" description="PPR" evidence="2">
    <location>
        <begin position="706"/>
        <end position="740"/>
    </location>
</feature>
<evidence type="ECO:0000313" key="4">
    <source>
        <dbReference type="EMBL" id="KAK2974387.1"/>
    </source>
</evidence>
<evidence type="ECO:0000256" key="3">
    <source>
        <dbReference type="SAM" id="MobiDB-lite"/>
    </source>
</evidence>
<gene>
    <name evidence="4" type="ORF">RJ640_021243</name>
</gene>
<proteinExistence type="predicted"/>
<dbReference type="PROSITE" id="PS51375">
    <property type="entry name" value="PPR"/>
    <property type="match status" value="16"/>
</dbReference>
<reference evidence="4" key="1">
    <citation type="submission" date="2022-12" db="EMBL/GenBank/DDBJ databases">
        <title>Draft genome assemblies for two species of Escallonia (Escalloniales).</title>
        <authorList>
            <person name="Chanderbali A."/>
            <person name="Dervinis C."/>
            <person name="Anghel I."/>
            <person name="Soltis D."/>
            <person name="Soltis P."/>
            <person name="Zapata F."/>
        </authorList>
    </citation>
    <scope>NUCLEOTIDE SEQUENCE</scope>
    <source>
        <strain evidence="4">UCBG92.1500</strain>
        <tissue evidence="4">Leaf</tissue>
    </source>
</reference>
<feature type="repeat" description="PPR" evidence="2">
    <location>
        <begin position="587"/>
        <end position="621"/>
    </location>
</feature>
<feature type="repeat" description="PPR" evidence="2">
    <location>
        <begin position="237"/>
        <end position="271"/>
    </location>
</feature>
<dbReference type="SUPFAM" id="SSF81901">
    <property type="entry name" value="HCP-like"/>
    <property type="match status" value="1"/>
</dbReference>
<dbReference type="AlphaFoldDB" id="A0AA88UGJ3"/>
<feature type="repeat" description="PPR" evidence="2">
    <location>
        <begin position="95"/>
        <end position="129"/>
    </location>
</feature>
<feature type="region of interest" description="Disordered" evidence="3">
    <location>
        <begin position="1"/>
        <end position="22"/>
    </location>
</feature>
<feature type="repeat" description="PPR" evidence="2">
    <location>
        <begin position="202"/>
        <end position="236"/>
    </location>
</feature>
<dbReference type="EMBL" id="JAVXUO010002322">
    <property type="protein sequence ID" value="KAK2974387.1"/>
    <property type="molecule type" value="Genomic_DNA"/>
</dbReference>
<keyword evidence="1" id="KW-0677">Repeat</keyword>
<evidence type="ECO:0008006" key="6">
    <source>
        <dbReference type="Google" id="ProtNLM"/>
    </source>
</evidence>
<dbReference type="Pfam" id="PF01535">
    <property type="entry name" value="PPR"/>
    <property type="match status" value="2"/>
</dbReference>
<dbReference type="InterPro" id="IPR002885">
    <property type="entry name" value="PPR_rpt"/>
</dbReference>
<dbReference type="Proteomes" id="UP001187471">
    <property type="component" value="Unassembled WGS sequence"/>
</dbReference>
<feature type="repeat" description="PPR" evidence="2">
    <location>
        <begin position="342"/>
        <end position="376"/>
    </location>
</feature>
<feature type="repeat" description="PPR" evidence="2">
    <location>
        <begin position="552"/>
        <end position="586"/>
    </location>
</feature>
<feature type="repeat" description="PPR" evidence="2">
    <location>
        <begin position="622"/>
        <end position="656"/>
    </location>
</feature>
<comment type="caution">
    <text evidence="4">The sequence shown here is derived from an EMBL/GenBank/DDBJ whole genome shotgun (WGS) entry which is preliminary data.</text>
</comment>
<feature type="repeat" description="PPR" evidence="2">
    <location>
        <begin position="377"/>
        <end position="411"/>
    </location>
</feature>
<evidence type="ECO:0000256" key="1">
    <source>
        <dbReference type="ARBA" id="ARBA00022737"/>
    </source>
</evidence>
<evidence type="ECO:0000313" key="5">
    <source>
        <dbReference type="Proteomes" id="UP001187471"/>
    </source>
</evidence>
<feature type="repeat" description="PPR" evidence="2">
    <location>
        <begin position="166"/>
        <end position="196"/>
    </location>
</feature>
<dbReference type="InterPro" id="IPR051222">
    <property type="entry name" value="PPR/CCM1_RNA-binding"/>
</dbReference>
<dbReference type="PANTHER" id="PTHR47942">
    <property type="entry name" value="TETRATRICOPEPTIDE REPEAT (TPR)-LIKE SUPERFAMILY PROTEIN-RELATED"/>
    <property type="match status" value="1"/>
</dbReference>
<dbReference type="PANTHER" id="PTHR47942:SF41">
    <property type="entry name" value="OS05G0548600 PROTEIN"/>
    <property type="match status" value="1"/>
</dbReference>
<dbReference type="InterPro" id="IPR011990">
    <property type="entry name" value="TPR-like_helical_dom_sf"/>
</dbReference>
<evidence type="ECO:0000256" key="2">
    <source>
        <dbReference type="PROSITE-ProRule" id="PRU00708"/>
    </source>
</evidence>
<sequence length="891" mass="99937">MSKTLLSRIKPHQNPKPNPSPNFPFLISTKRVVKEVCEILRTHAQWEQTLETRLSEEEIVPSDIAHQVFDKIHDVELGLKFLDWVNRRPYGCSLDGFAYSSLLKLLAKSRVFSEVEMVLESMKCREQLPTRESLDVVIKAYSQSGFVDKALEMYHFAVGTYSLSPNVLACNSLLDALVKKDRNDIARQVYDEMVQRDDGSLDNYSTCIVLRGLCKEGKVEEGRKLIEDRWGEGCIPNVVFYNTLIHGYFKKGDVERARALFKELQLKGFLPTAETYGAMIDGFCKGGKFEWVDRLLEEMNLRGLTINVKVYNSIIDAQYRHGGTRIAVETIRKMIESGCEPDLVTYNILICGSCRNEKVQEAEELLEQATIRRLVPNKLSYTPIIHGYCRQGYLDKALNLLVKMMNSGHKPDLVTYGSLVHGLVVAGEVDAALTCRGKMMEKGVLLDARIYNVLMSGLCKRGRLPAAKQLLGDMLDQNVLPDTFVYATLVDGFIRNGDLDEAKRLFELAIERSMDPDVVLYNSMIKGYCKFGMMKDAVSCIKRMIRKRISPDKFTYSTIIDGCIKQHDLDGALRIFGHMVKQKCKPNVVTYTSLINGFCRKGDSSGGERLFSEMQSLGLTPNVVTYSILIGSFCKEGKVGKAASFFEQMLMSKCNPNDVTFHYLINGFSNHAPIAVSKKALESDEHNKSLFLDCYRRMSSDGWLPTTAAYNSILTCLCLFGMLKTALQLSEKMTRKGCLSDSVTFAALLHGVCLEGKSEEWKSIISFNLNETELYVAEKYSLVMDQYLPHGVTSKASPILRTLIRDYKPRNQDVIHGSTIKVKYGEVGAYQAKTSYGVIRKTPVVFDQSEGCSPIKVPSGSLCHSRGTSGQRKKRTQPCIGVNALWGAGKG</sequence>
<organism evidence="4 5">
    <name type="scientific">Escallonia rubra</name>
    <dbReference type="NCBI Taxonomy" id="112253"/>
    <lineage>
        <taxon>Eukaryota</taxon>
        <taxon>Viridiplantae</taxon>
        <taxon>Streptophyta</taxon>
        <taxon>Embryophyta</taxon>
        <taxon>Tracheophyta</taxon>
        <taxon>Spermatophyta</taxon>
        <taxon>Magnoliopsida</taxon>
        <taxon>eudicotyledons</taxon>
        <taxon>Gunneridae</taxon>
        <taxon>Pentapetalae</taxon>
        <taxon>asterids</taxon>
        <taxon>campanulids</taxon>
        <taxon>Escalloniales</taxon>
        <taxon>Escalloniaceae</taxon>
        <taxon>Escallonia</taxon>
    </lineage>
</organism>
<name>A0AA88UGJ3_9ASTE</name>
<dbReference type="Gene3D" id="1.25.40.10">
    <property type="entry name" value="Tetratricopeptide repeat domain"/>
    <property type="match status" value="7"/>
</dbReference>
<accession>A0AA88UGJ3</accession>
<protein>
    <recommendedName>
        <fullName evidence="6">Pentatricopeptide repeat-containing protein</fullName>
    </recommendedName>
</protein>
<feature type="repeat" description="PPR" evidence="2">
    <location>
        <begin position="272"/>
        <end position="306"/>
    </location>
</feature>
<feature type="repeat" description="PPR" evidence="2">
    <location>
        <begin position="517"/>
        <end position="551"/>
    </location>
</feature>
<keyword evidence="5" id="KW-1185">Reference proteome</keyword>
<feature type="repeat" description="PPR" evidence="2">
    <location>
        <begin position="307"/>
        <end position="341"/>
    </location>
</feature>
<dbReference type="Pfam" id="PF13041">
    <property type="entry name" value="PPR_2"/>
    <property type="match status" value="7"/>
</dbReference>
<feature type="repeat" description="PPR" evidence="2">
    <location>
        <begin position="482"/>
        <end position="516"/>
    </location>
</feature>